<keyword evidence="1" id="KW-1133">Transmembrane helix</keyword>
<dbReference type="EMBL" id="KV750450">
    <property type="protein sequence ID" value="OCL04723.1"/>
    <property type="molecule type" value="Genomic_DNA"/>
</dbReference>
<keyword evidence="1" id="KW-0812">Transmembrane</keyword>
<keyword evidence="1" id="KW-0472">Membrane</keyword>
<proteinExistence type="predicted"/>
<dbReference type="Proteomes" id="UP000250140">
    <property type="component" value="Unassembled WGS sequence"/>
</dbReference>
<name>A0A8E2EUT2_9PEZI</name>
<protein>
    <submittedName>
        <fullName evidence="2">Uncharacterized protein</fullName>
    </submittedName>
</protein>
<sequence>MVNAPNSGNAVLVMLSMLVQTISLIGILNVLAMALHELKKPATKSEYIPTISKNVYAVATVIASQALVMGLFGSVNDPVHAIAGN</sequence>
<keyword evidence="3" id="KW-1185">Reference proteome</keyword>
<feature type="transmembrane region" description="Helical" evidence="1">
    <location>
        <begin position="12"/>
        <end position="35"/>
    </location>
</feature>
<reference evidence="2 3" key="1">
    <citation type="journal article" date="2016" name="Nat. Commun.">
        <title>Ectomycorrhizal ecology is imprinted in the genome of the dominant symbiotic fungus Cenococcum geophilum.</title>
        <authorList>
            <consortium name="DOE Joint Genome Institute"/>
            <person name="Peter M."/>
            <person name="Kohler A."/>
            <person name="Ohm R.A."/>
            <person name="Kuo A."/>
            <person name="Krutzmann J."/>
            <person name="Morin E."/>
            <person name="Arend M."/>
            <person name="Barry K.W."/>
            <person name="Binder M."/>
            <person name="Choi C."/>
            <person name="Clum A."/>
            <person name="Copeland A."/>
            <person name="Grisel N."/>
            <person name="Haridas S."/>
            <person name="Kipfer T."/>
            <person name="LaButti K."/>
            <person name="Lindquist E."/>
            <person name="Lipzen A."/>
            <person name="Maire R."/>
            <person name="Meier B."/>
            <person name="Mihaltcheva S."/>
            <person name="Molinier V."/>
            <person name="Murat C."/>
            <person name="Poggeler S."/>
            <person name="Quandt C.A."/>
            <person name="Sperisen C."/>
            <person name="Tritt A."/>
            <person name="Tisserant E."/>
            <person name="Crous P.W."/>
            <person name="Henrissat B."/>
            <person name="Nehls U."/>
            <person name="Egli S."/>
            <person name="Spatafora J.W."/>
            <person name="Grigoriev I.V."/>
            <person name="Martin F.M."/>
        </authorList>
    </citation>
    <scope>NUCLEOTIDE SEQUENCE [LARGE SCALE GENOMIC DNA]</scope>
    <source>
        <strain evidence="2 3">CBS 207.34</strain>
    </source>
</reference>
<feature type="transmembrane region" description="Helical" evidence="1">
    <location>
        <begin position="55"/>
        <end position="75"/>
    </location>
</feature>
<dbReference type="OrthoDB" id="10577900at2759"/>
<evidence type="ECO:0000313" key="3">
    <source>
        <dbReference type="Proteomes" id="UP000250140"/>
    </source>
</evidence>
<evidence type="ECO:0000256" key="1">
    <source>
        <dbReference type="SAM" id="Phobius"/>
    </source>
</evidence>
<dbReference type="AlphaFoldDB" id="A0A8E2EUT2"/>
<gene>
    <name evidence="2" type="ORF">AOQ84DRAFT_356278</name>
</gene>
<organism evidence="2 3">
    <name type="scientific">Glonium stellatum</name>
    <dbReference type="NCBI Taxonomy" id="574774"/>
    <lineage>
        <taxon>Eukaryota</taxon>
        <taxon>Fungi</taxon>
        <taxon>Dikarya</taxon>
        <taxon>Ascomycota</taxon>
        <taxon>Pezizomycotina</taxon>
        <taxon>Dothideomycetes</taxon>
        <taxon>Pleosporomycetidae</taxon>
        <taxon>Gloniales</taxon>
        <taxon>Gloniaceae</taxon>
        <taxon>Glonium</taxon>
    </lineage>
</organism>
<accession>A0A8E2EUT2</accession>
<evidence type="ECO:0000313" key="2">
    <source>
        <dbReference type="EMBL" id="OCL04723.1"/>
    </source>
</evidence>